<sequence>MATVSKCGSTIGFVPRWCRLRLAAADASTMGFGLRASHVKRAALPDQILFGRFLPGAGKR</sequence>
<evidence type="ECO:0000313" key="1">
    <source>
        <dbReference type="EMBL" id="QPI49008.1"/>
    </source>
</evidence>
<keyword evidence="2" id="KW-1185">Reference proteome</keyword>
<proteinExistence type="predicted"/>
<dbReference type="Proteomes" id="UP000662888">
    <property type="component" value="Chromosome"/>
</dbReference>
<evidence type="ECO:0000313" key="2">
    <source>
        <dbReference type="Proteomes" id="UP000662888"/>
    </source>
</evidence>
<organism evidence="1 2">
    <name type="scientific">Massilia antarctica</name>
    <dbReference type="NCBI Taxonomy" id="2765360"/>
    <lineage>
        <taxon>Bacteria</taxon>
        <taxon>Pseudomonadati</taxon>
        <taxon>Pseudomonadota</taxon>
        <taxon>Betaproteobacteria</taxon>
        <taxon>Burkholderiales</taxon>
        <taxon>Oxalobacteraceae</taxon>
        <taxon>Telluria group</taxon>
        <taxon>Massilia</taxon>
    </lineage>
</organism>
<gene>
    <name evidence="1" type="ORF">IV454_26575</name>
</gene>
<protein>
    <submittedName>
        <fullName evidence="1">Uncharacterized protein</fullName>
    </submittedName>
</protein>
<dbReference type="RefSeq" id="WP_206088613.1">
    <property type="nucleotide sequence ID" value="NZ_CP065053.1"/>
</dbReference>
<name>A0AA49A731_9BURK</name>
<dbReference type="EMBL" id="CP065053">
    <property type="protein sequence ID" value="QPI49008.1"/>
    <property type="molecule type" value="Genomic_DNA"/>
</dbReference>
<reference evidence="1 2" key="1">
    <citation type="submission" date="2020-11" db="EMBL/GenBank/DDBJ databases">
        <authorList>
            <person name="Sun Q."/>
        </authorList>
    </citation>
    <scope>NUCLEOTIDE SEQUENCE [LARGE SCALE GENOMIC DNA]</scope>
    <source>
        <strain evidence="1 2">P8398</strain>
    </source>
</reference>
<accession>A0AA49A731</accession>